<gene>
    <name evidence="3" type="ORF">METZ01_LOCUS126068</name>
</gene>
<accession>A0A381Y873</accession>
<dbReference type="CDD" id="cd02440">
    <property type="entry name" value="AdoMet_MTases"/>
    <property type="match status" value="1"/>
</dbReference>
<keyword evidence="1" id="KW-0808">Transferase</keyword>
<organism evidence="3">
    <name type="scientific">marine metagenome</name>
    <dbReference type="NCBI Taxonomy" id="408172"/>
    <lineage>
        <taxon>unclassified sequences</taxon>
        <taxon>metagenomes</taxon>
        <taxon>ecological metagenomes</taxon>
    </lineage>
</organism>
<proteinExistence type="predicted"/>
<dbReference type="InterPro" id="IPR029063">
    <property type="entry name" value="SAM-dependent_MTases_sf"/>
</dbReference>
<evidence type="ECO:0000313" key="3">
    <source>
        <dbReference type="EMBL" id="SVA73214.1"/>
    </source>
</evidence>
<name>A0A381Y873_9ZZZZ</name>
<dbReference type="PANTHER" id="PTHR43861">
    <property type="entry name" value="TRANS-ACONITATE 2-METHYLTRANSFERASE-RELATED"/>
    <property type="match status" value="1"/>
</dbReference>
<evidence type="ECO:0000256" key="1">
    <source>
        <dbReference type="ARBA" id="ARBA00022679"/>
    </source>
</evidence>
<dbReference type="EMBL" id="UINC01017611">
    <property type="protein sequence ID" value="SVA73214.1"/>
    <property type="molecule type" value="Genomic_DNA"/>
</dbReference>
<dbReference type="GO" id="GO:0016740">
    <property type="term" value="F:transferase activity"/>
    <property type="evidence" value="ECO:0007669"/>
    <property type="project" value="UniProtKB-KW"/>
</dbReference>
<dbReference type="Gene3D" id="3.40.50.150">
    <property type="entry name" value="Vaccinia Virus protein VP39"/>
    <property type="match status" value="1"/>
</dbReference>
<sequence>MKPQIQFLQLLIITVLFVFNSTSLSYAKPRDKDRWNKKYDIEIYLFGEKPIPFLVDNIEILRKGKALDVAMGEGRNGVYLATQGYDVTGLDISEKGLEKAHALAAKHNVNIKTKVVDLENIELEANSYDLILCTYFMDRGLYEKFYAALKPGGMVLVETYNIDYLKYRMFNAKWALDTNELLDIFKGMRVLRYQDYDDAREAYSSIIAQKP</sequence>
<dbReference type="AlphaFoldDB" id="A0A381Y873"/>
<dbReference type="Pfam" id="PF13649">
    <property type="entry name" value="Methyltransf_25"/>
    <property type="match status" value="1"/>
</dbReference>
<protein>
    <recommendedName>
        <fullName evidence="2">Methyltransferase domain-containing protein</fullName>
    </recommendedName>
</protein>
<reference evidence="3" key="1">
    <citation type="submission" date="2018-05" db="EMBL/GenBank/DDBJ databases">
        <authorList>
            <person name="Lanie J.A."/>
            <person name="Ng W.-L."/>
            <person name="Kazmierczak K.M."/>
            <person name="Andrzejewski T.M."/>
            <person name="Davidsen T.M."/>
            <person name="Wayne K.J."/>
            <person name="Tettelin H."/>
            <person name="Glass J.I."/>
            <person name="Rusch D."/>
            <person name="Podicherti R."/>
            <person name="Tsui H.-C.T."/>
            <person name="Winkler M.E."/>
        </authorList>
    </citation>
    <scope>NUCLEOTIDE SEQUENCE</scope>
</reference>
<evidence type="ECO:0000259" key="2">
    <source>
        <dbReference type="Pfam" id="PF13649"/>
    </source>
</evidence>
<dbReference type="SUPFAM" id="SSF53335">
    <property type="entry name" value="S-adenosyl-L-methionine-dependent methyltransferases"/>
    <property type="match status" value="1"/>
</dbReference>
<dbReference type="InterPro" id="IPR041698">
    <property type="entry name" value="Methyltransf_25"/>
</dbReference>
<dbReference type="PANTHER" id="PTHR43861:SF3">
    <property type="entry name" value="PUTATIVE (AFU_ORTHOLOGUE AFUA_2G14390)-RELATED"/>
    <property type="match status" value="1"/>
</dbReference>
<feature type="domain" description="Methyltransferase" evidence="2">
    <location>
        <begin position="67"/>
        <end position="153"/>
    </location>
</feature>